<dbReference type="CDD" id="cd07377">
    <property type="entry name" value="WHTH_GntR"/>
    <property type="match status" value="1"/>
</dbReference>
<evidence type="ECO:0000256" key="1">
    <source>
        <dbReference type="ARBA" id="ARBA00023015"/>
    </source>
</evidence>
<dbReference type="PANTHER" id="PTHR44846:SF1">
    <property type="entry name" value="MANNOSYL-D-GLYCERATE TRANSPORT_METABOLISM SYSTEM REPRESSOR MNGR-RELATED"/>
    <property type="match status" value="1"/>
</dbReference>
<dbReference type="Gene3D" id="1.10.10.10">
    <property type="entry name" value="Winged helix-like DNA-binding domain superfamily/Winged helix DNA-binding domain"/>
    <property type="match status" value="1"/>
</dbReference>
<dbReference type="Gene3D" id="3.40.1410.10">
    <property type="entry name" value="Chorismate lyase-like"/>
    <property type="match status" value="1"/>
</dbReference>
<protein>
    <submittedName>
        <fullName evidence="5">GntR family transcriptional regulator</fullName>
    </submittedName>
</protein>
<dbReference type="PANTHER" id="PTHR44846">
    <property type="entry name" value="MANNOSYL-D-GLYCERATE TRANSPORT/METABOLISM SYSTEM REPRESSOR MNGR-RELATED"/>
    <property type="match status" value="1"/>
</dbReference>
<dbReference type="AlphaFoldDB" id="A0A934QEU1"/>
<dbReference type="EMBL" id="JAEHOI010000006">
    <property type="protein sequence ID" value="MBK0421882.1"/>
    <property type="molecule type" value="Genomic_DNA"/>
</dbReference>
<dbReference type="GO" id="GO:0003700">
    <property type="term" value="F:DNA-binding transcription factor activity"/>
    <property type="evidence" value="ECO:0007669"/>
    <property type="project" value="InterPro"/>
</dbReference>
<dbReference type="Pfam" id="PF00392">
    <property type="entry name" value="GntR"/>
    <property type="match status" value="1"/>
</dbReference>
<evidence type="ECO:0000256" key="3">
    <source>
        <dbReference type="ARBA" id="ARBA00023163"/>
    </source>
</evidence>
<dbReference type="GO" id="GO:0045892">
    <property type="term" value="P:negative regulation of DNA-templated transcription"/>
    <property type="evidence" value="ECO:0007669"/>
    <property type="project" value="TreeGrafter"/>
</dbReference>
<dbReference type="InterPro" id="IPR011663">
    <property type="entry name" value="UTRA"/>
</dbReference>
<dbReference type="InterPro" id="IPR036390">
    <property type="entry name" value="WH_DNA-bd_sf"/>
</dbReference>
<dbReference type="SUPFAM" id="SSF64288">
    <property type="entry name" value="Chorismate lyase-like"/>
    <property type="match status" value="1"/>
</dbReference>
<evidence type="ECO:0000256" key="2">
    <source>
        <dbReference type="ARBA" id="ARBA00023125"/>
    </source>
</evidence>
<evidence type="ECO:0000259" key="4">
    <source>
        <dbReference type="PROSITE" id="PS50949"/>
    </source>
</evidence>
<proteinExistence type="predicted"/>
<dbReference type="PROSITE" id="PS50949">
    <property type="entry name" value="HTH_GNTR"/>
    <property type="match status" value="1"/>
</dbReference>
<organism evidence="5 6">
    <name type="scientific">Leucobacter edaphi</name>
    <dbReference type="NCBI Taxonomy" id="2796472"/>
    <lineage>
        <taxon>Bacteria</taxon>
        <taxon>Bacillati</taxon>
        <taxon>Actinomycetota</taxon>
        <taxon>Actinomycetes</taxon>
        <taxon>Micrococcales</taxon>
        <taxon>Microbacteriaceae</taxon>
        <taxon>Leucobacter</taxon>
    </lineage>
</organism>
<dbReference type="InterPro" id="IPR036388">
    <property type="entry name" value="WH-like_DNA-bd_sf"/>
</dbReference>
<dbReference type="InterPro" id="IPR028978">
    <property type="entry name" value="Chorismate_lyase_/UTRA_dom_sf"/>
</dbReference>
<dbReference type="RefSeq" id="WP_200132091.1">
    <property type="nucleotide sequence ID" value="NZ_JAEHOI010000006.1"/>
</dbReference>
<dbReference type="SUPFAM" id="SSF46785">
    <property type="entry name" value="Winged helix' DNA-binding domain"/>
    <property type="match status" value="1"/>
</dbReference>
<comment type="caution">
    <text evidence="5">The sequence shown here is derived from an EMBL/GenBank/DDBJ whole genome shotgun (WGS) entry which is preliminary data.</text>
</comment>
<name>A0A934QEU1_9MICO</name>
<evidence type="ECO:0000313" key="5">
    <source>
        <dbReference type="EMBL" id="MBK0421882.1"/>
    </source>
</evidence>
<sequence>MSKVVYLQIADDLRARILDGRLAPGDNVPTEADLATEWQTSRGPVRNALGALRAEGLIDTGRGRPARVVRRKPSQAVDAEIPFTRWAEAIGAVPGAVTQQVSLRRADAGVAAAFEIDEGDQVVEVLRLRFLDGRRTMFERLAYRKDVGRVLFEHDLDSLSITELLAENGFPRVDVLHEIDAIAADELDSEMLGIPLGAPILRLHRVARDADGRVTEVSDDHYRSEIVRFTASAAGVPATDRGTYVRDVQHL</sequence>
<dbReference type="SMART" id="SM00345">
    <property type="entry name" value="HTH_GNTR"/>
    <property type="match status" value="1"/>
</dbReference>
<dbReference type="PRINTS" id="PR00035">
    <property type="entry name" value="HTHGNTR"/>
</dbReference>
<dbReference type="InterPro" id="IPR050679">
    <property type="entry name" value="Bact_HTH_transcr_reg"/>
</dbReference>
<keyword evidence="3" id="KW-0804">Transcription</keyword>
<accession>A0A934QEU1</accession>
<keyword evidence="1" id="KW-0805">Transcription regulation</keyword>
<dbReference type="Proteomes" id="UP000618733">
    <property type="component" value="Unassembled WGS sequence"/>
</dbReference>
<dbReference type="InterPro" id="IPR000524">
    <property type="entry name" value="Tscrpt_reg_HTH_GntR"/>
</dbReference>
<keyword evidence="2" id="KW-0238">DNA-binding</keyword>
<dbReference type="GO" id="GO:0003677">
    <property type="term" value="F:DNA binding"/>
    <property type="evidence" value="ECO:0007669"/>
    <property type="project" value="UniProtKB-KW"/>
</dbReference>
<gene>
    <name evidence="5" type="ORF">JD292_07320</name>
</gene>
<feature type="domain" description="HTH gntR-type" evidence="4">
    <location>
        <begin position="3"/>
        <end position="71"/>
    </location>
</feature>
<evidence type="ECO:0000313" key="6">
    <source>
        <dbReference type="Proteomes" id="UP000618733"/>
    </source>
</evidence>
<reference evidence="5" key="1">
    <citation type="submission" date="2020-12" db="EMBL/GenBank/DDBJ databases">
        <title>Leucobacter sp. CAS2, isolated from Chromium sludge.</title>
        <authorList>
            <person name="Xu Z."/>
        </authorList>
    </citation>
    <scope>NUCLEOTIDE SEQUENCE</scope>
    <source>
        <strain evidence="5">CSA2</strain>
    </source>
</reference>
<dbReference type="Pfam" id="PF07702">
    <property type="entry name" value="UTRA"/>
    <property type="match status" value="1"/>
</dbReference>
<keyword evidence="6" id="KW-1185">Reference proteome</keyword>
<dbReference type="SMART" id="SM00866">
    <property type="entry name" value="UTRA"/>
    <property type="match status" value="1"/>
</dbReference>